<name>A0ABP9XLQ8_9FUNG</name>
<comment type="caution">
    <text evidence="2">The sequence shown here is derived from an EMBL/GenBank/DDBJ whole genome shotgun (WGS) entry which is preliminary data.</text>
</comment>
<feature type="compositionally biased region" description="Basic and acidic residues" evidence="1">
    <location>
        <begin position="435"/>
        <end position="446"/>
    </location>
</feature>
<dbReference type="Proteomes" id="UP001476247">
    <property type="component" value="Unassembled WGS sequence"/>
</dbReference>
<proteinExistence type="predicted"/>
<evidence type="ECO:0000256" key="1">
    <source>
        <dbReference type="SAM" id="MobiDB-lite"/>
    </source>
</evidence>
<keyword evidence="3" id="KW-1185">Reference proteome</keyword>
<gene>
    <name evidence="2" type="ORF">HPULCUR_001099</name>
</gene>
<evidence type="ECO:0000313" key="2">
    <source>
        <dbReference type="EMBL" id="GAA5795737.1"/>
    </source>
</evidence>
<dbReference type="EMBL" id="BAABUJ010000005">
    <property type="protein sequence ID" value="GAA5795737.1"/>
    <property type="molecule type" value="Genomic_DNA"/>
</dbReference>
<evidence type="ECO:0000313" key="3">
    <source>
        <dbReference type="Proteomes" id="UP001476247"/>
    </source>
</evidence>
<organism evidence="2 3">
    <name type="scientific">Helicostylum pulchrum</name>
    <dbReference type="NCBI Taxonomy" id="562976"/>
    <lineage>
        <taxon>Eukaryota</taxon>
        <taxon>Fungi</taxon>
        <taxon>Fungi incertae sedis</taxon>
        <taxon>Mucoromycota</taxon>
        <taxon>Mucoromycotina</taxon>
        <taxon>Mucoromycetes</taxon>
        <taxon>Mucorales</taxon>
        <taxon>Mucorineae</taxon>
        <taxon>Mucoraceae</taxon>
        <taxon>Helicostylum</taxon>
    </lineage>
</organism>
<accession>A0ABP9XLQ8</accession>
<protein>
    <submittedName>
        <fullName evidence="2">Uncharacterized protein</fullName>
    </submittedName>
</protein>
<feature type="region of interest" description="Disordered" evidence="1">
    <location>
        <begin position="416"/>
        <end position="455"/>
    </location>
</feature>
<sequence>MSADIASIDPKHKEAIVSAVAEISAAGVTMSVNAISQQLTPTIVNGYDDTSFFIYKAVWVRRIISTLQLFNIPYKKSKINWENIFCLIQDKKLGIYNVENNPNLYVASSSKTTTSRVASEESSSSSDGSSMIKQVLLEPEDKIAIEELYKNLNPMNMWKLSSDQCWETVFTKEDLKEIKTFKLKRLPNLPADLENYFNSLLLLSTENDLEKLYTDMKAANFHPRNDEALAWAQTTVLNTIKLFMSNYFPLSDQSEAGILRRIWLLIDTVFDYSAIKARRYFYFSVSLTILLTIIQSGEKSSISSSDGLNAARTIANINQAARKLMGRKVDMVYKLQPNEYGCMEYGKDENNSTKELSDGMFKIPIIMKDMFNSLAKKTPSLVNDITISSLMIMARLNMEKTYLLIAKNEPALEYDLGEDPPIPPTFHKNLKRKRDFAEDDNHKSNTEEFDTASNA</sequence>
<reference evidence="2 3" key="1">
    <citation type="submission" date="2024-04" db="EMBL/GenBank/DDBJ databases">
        <title>genome sequences of Mucor flavus KT1a and Helicostylum pulchrum KT1b strains isolation_sourced from the surface of a dry-aged beef.</title>
        <authorList>
            <person name="Toyotome T."/>
            <person name="Hosono M."/>
            <person name="Torimaru M."/>
            <person name="Fukuda K."/>
            <person name="Mikami N."/>
        </authorList>
    </citation>
    <scope>NUCLEOTIDE SEQUENCE [LARGE SCALE GENOMIC DNA]</scope>
    <source>
        <strain evidence="2 3">KT1b</strain>
    </source>
</reference>